<name>A0ABS9WIE4_9ACTN</name>
<dbReference type="SUPFAM" id="SSF103378">
    <property type="entry name" value="2-methylcitrate dehydratase PrpD"/>
    <property type="match status" value="1"/>
</dbReference>
<comment type="caution">
    <text evidence="4">The sequence shown here is derived from an EMBL/GenBank/DDBJ whole genome shotgun (WGS) entry which is preliminary data.</text>
</comment>
<feature type="domain" description="MmgE/PrpD C-terminal" evidence="3">
    <location>
        <begin position="271"/>
        <end position="422"/>
    </location>
</feature>
<proteinExistence type="inferred from homology"/>
<dbReference type="InterPro" id="IPR045336">
    <property type="entry name" value="MmgE_PrpD_N"/>
</dbReference>
<dbReference type="EMBL" id="JAJMLW010000003">
    <property type="protein sequence ID" value="MCI2242616.1"/>
    <property type="molecule type" value="Genomic_DNA"/>
</dbReference>
<dbReference type="PANTHER" id="PTHR16943">
    <property type="entry name" value="2-METHYLCITRATE DEHYDRATASE-RELATED"/>
    <property type="match status" value="1"/>
</dbReference>
<dbReference type="Gene3D" id="1.10.4100.10">
    <property type="entry name" value="2-methylcitrate dehydratase PrpD"/>
    <property type="match status" value="1"/>
</dbReference>
<feature type="domain" description="MmgE/PrpD N-terminal" evidence="2">
    <location>
        <begin position="8"/>
        <end position="236"/>
    </location>
</feature>
<dbReference type="Proteomes" id="UP001430755">
    <property type="component" value="Unassembled WGS sequence"/>
</dbReference>
<organism evidence="4 5">
    <name type="scientific">Adlercreutzia faecimuris</name>
    <dbReference type="NCBI Taxonomy" id="2897341"/>
    <lineage>
        <taxon>Bacteria</taxon>
        <taxon>Bacillati</taxon>
        <taxon>Actinomycetota</taxon>
        <taxon>Coriobacteriia</taxon>
        <taxon>Eggerthellales</taxon>
        <taxon>Eggerthellaceae</taxon>
        <taxon>Adlercreutzia</taxon>
    </lineage>
</organism>
<accession>A0ABS9WIE4</accession>
<dbReference type="PANTHER" id="PTHR16943:SF8">
    <property type="entry name" value="2-METHYLCITRATE DEHYDRATASE"/>
    <property type="match status" value="1"/>
</dbReference>
<reference evidence="4" key="1">
    <citation type="submission" date="2021-11" db="EMBL/GenBank/DDBJ databases">
        <title>A Novel Adlercreutzia Species, isolated from a Allomyrina dichotoma larva feces.</title>
        <authorList>
            <person name="Suh M.K."/>
        </authorList>
    </citation>
    <scope>NUCLEOTIDE SEQUENCE</scope>
    <source>
        <strain evidence="4">JBNU-10</strain>
    </source>
</reference>
<dbReference type="InterPro" id="IPR036148">
    <property type="entry name" value="MmgE/PrpD_sf"/>
</dbReference>
<evidence type="ECO:0000259" key="2">
    <source>
        <dbReference type="Pfam" id="PF03972"/>
    </source>
</evidence>
<dbReference type="Pfam" id="PF19305">
    <property type="entry name" value="MmgE_PrpD_C"/>
    <property type="match status" value="1"/>
</dbReference>
<gene>
    <name evidence="4" type="ORF">LPT13_09660</name>
</gene>
<protein>
    <submittedName>
        <fullName evidence="4">MmgE/PrpD family protein</fullName>
    </submittedName>
</protein>
<dbReference type="InterPro" id="IPR005656">
    <property type="entry name" value="MmgE_PrpD"/>
</dbReference>
<dbReference type="InterPro" id="IPR042188">
    <property type="entry name" value="MmgE/PrpD_sf_2"/>
</dbReference>
<dbReference type="RefSeq" id="WP_242166052.1">
    <property type="nucleotide sequence ID" value="NZ_JAJMLW010000003.1"/>
</dbReference>
<evidence type="ECO:0000313" key="5">
    <source>
        <dbReference type="Proteomes" id="UP001430755"/>
    </source>
</evidence>
<keyword evidence="5" id="KW-1185">Reference proteome</keyword>
<evidence type="ECO:0000259" key="3">
    <source>
        <dbReference type="Pfam" id="PF19305"/>
    </source>
</evidence>
<dbReference type="InterPro" id="IPR042183">
    <property type="entry name" value="MmgE/PrpD_sf_1"/>
</dbReference>
<evidence type="ECO:0000256" key="1">
    <source>
        <dbReference type="ARBA" id="ARBA00006174"/>
    </source>
</evidence>
<dbReference type="Pfam" id="PF03972">
    <property type="entry name" value="MmgE_PrpD_N"/>
    <property type="match status" value="1"/>
</dbReference>
<comment type="similarity">
    <text evidence="1">Belongs to the PrpD family.</text>
</comment>
<dbReference type="Gene3D" id="3.30.1330.120">
    <property type="entry name" value="2-methylcitrate dehydratase PrpD"/>
    <property type="match status" value="1"/>
</dbReference>
<sequence>MIDYTRMVAEHLATTTYEDLPPEAVEFAKKSILDTLGIMFPATTLAPTSDVVHDLVMDVDEGHRCTLIGYGEKASLLEAAFMNGSLTHAVDFDDSAGIDRPLVHPSGSCLPAAVTLAEFLGTTSGKDLILAMALANDLGIRLADCVKGNILWDYDFFPITTIGVFEATAAAAVLLHLDADQMTDALGLAVNRVSGIRDTLFNCEFRSIRDAFGNQEGIRCAMLAKRGFEGCKTAIEDLFRIIYHGNVDMEPLTRDLGRVYTGSTLVTYKMWPSCQGTQAYAEAVLQVLEANPRITADDVESILLKGPKESRDLFYPKEEKARPKTSITSKVSIPFVVATMLRKRNLVLADFEAQNLDDPATLALTDRLELEVDDTHNANAATAIVTLRDGTVIENRADYVRGAVCAPLSLDQLITKFKGNAALARHPIADIDGLADALLHLEDVADMGEIMSYLN</sequence>
<dbReference type="InterPro" id="IPR045337">
    <property type="entry name" value="MmgE_PrpD_C"/>
</dbReference>
<evidence type="ECO:0000313" key="4">
    <source>
        <dbReference type="EMBL" id="MCI2242616.1"/>
    </source>
</evidence>